<dbReference type="Pfam" id="PF03466">
    <property type="entry name" value="LysR_substrate"/>
    <property type="match status" value="1"/>
</dbReference>
<dbReference type="FunFam" id="1.10.10.10:FF:000001">
    <property type="entry name" value="LysR family transcriptional regulator"/>
    <property type="match status" value="1"/>
</dbReference>
<dbReference type="CDD" id="cd05466">
    <property type="entry name" value="PBP2_LTTR_substrate"/>
    <property type="match status" value="1"/>
</dbReference>
<dbReference type="PRINTS" id="PR00039">
    <property type="entry name" value="HTHLYSR"/>
</dbReference>
<evidence type="ECO:0000256" key="2">
    <source>
        <dbReference type="ARBA" id="ARBA00023015"/>
    </source>
</evidence>
<keyword evidence="8" id="KW-1185">Reference proteome</keyword>
<feature type="region of interest" description="Disordered" evidence="5">
    <location>
        <begin position="35"/>
        <end position="71"/>
    </location>
</feature>
<sequence length="382" mass="43152">MRAAQHLTNQTFQCICLTSLNHCQVIEIMDHPNDRLNSVRSRSTTKAASAAPARPKRKSKPRGGPDSTPRFYYKGNRLKQLRAFCHVVKFGTLARAGEALFLSQPSISLQLSALEKELGVRLLERARPRFVLTREGQMLYELARPLVEGLEGLDQQFRSQLQGLDAGEVIIAAGSSTIQYLLPPLVRAFRDEHPGVRLQLYNVTGKDGLALLRQDQVDFAFGSMLDVPHDLSYEPVQWFDPMLILPRDHPLADKVDIQLEDLSPYGLILPPQRLTTYRLVDLVFQQRRVPYRVAIEVGGWEVIKEYVAMGLGISIVTGICLTEHDQSRLIVRNLKQYFPQRSYGVVMRKGKYLSTQARAFVDLIRPGLFGRGGYDEAGHSER</sequence>
<dbReference type="Pfam" id="PF00126">
    <property type="entry name" value="HTH_1"/>
    <property type="match status" value="1"/>
</dbReference>
<dbReference type="InterPro" id="IPR005119">
    <property type="entry name" value="LysR_subst-bd"/>
</dbReference>
<evidence type="ECO:0000256" key="3">
    <source>
        <dbReference type="ARBA" id="ARBA00023125"/>
    </source>
</evidence>
<evidence type="ECO:0000313" key="7">
    <source>
        <dbReference type="EMBL" id="TDR41300.1"/>
    </source>
</evidence>
<keyword evidence="3" id="KW-0238">DNA-binding</keyword>
<comment type="caution">
    <text evidence="7">The sequence shown here is derived from an EMBL/GenBank/DDBJ whole genome shotgun (WGS) entry which is preliminary data.</text>
</comment>
<dbReference type="AlphaFoldDB" id="A0A4R6YSV6"/>
<gene>
    <name evidence="7" type="ORF">DFR29_111214</name>
</gene>
<feature type="domain" description="HTH lysR-type" evidence="6">
    <location>
        <begin position="76"/>
        <end position="133"/>
    </location>
</feature>
<dbReference type="Gene3D" id="3.40.190.290">
    <property type="match status" value="1"/>
</dbReference>
<protein>
    <submittedName>
        <fullName evidence="7">Transcriptional regulator /LysR family transcriptional regulator</fullName>
    </submittedName>
</protein>
<dbReference type="EMBL" id="SNZH01000011">
    <property type="protein sequence ID" value="TDR41300.1"/>
    <property type="molecule type" value="Genomic_DNA"/>
</dbReference>
<dbReference type="SUPFAM" id="SSF53850">
    <property type="entry name" value="Periplasmic binding protein-like II"/>
    <property type="match status" value="1"/>
</dbReference>
<evidence type="ECO:0000256" key="1">
    <source>
        <dbReference type="ARBA" id="ARBA00009437"/>
    </source>
</evidence>
<dbReference type="GO" id="GO:0005829">
    <property type="term" value="C:cytosol"/>
    <property type="evidence" value="ECO:0007669"/>
    <property type="project" value="TreeGrafter"/>
</dbReference>
<dbReference type="InterPro" id="IPR036390">
    <property type="entry name" value="WH_DNA-bd_sf"/>
</dbReference>
<dbReference type="InterPro" id="IPR036388">
    <property type="entry name" value="WH-like_DNA-bd_sf"/>
</dbReference>
<feature type="compositionally biased region" description="Low complexity" evidence="5">
    <location>
        <begin position="40"/>
        <end position="53"/>
    </location>
</feature>
<accession>A0A4R6YSV6</accession>
<evidence type="ECO:0000256" key="4">
    <source>
        <dbReference type="ARBA" id="ARBA00023163"/>
    </source>
</evidence>
<keyword evidence="4" id="KW-0804">Transcription</keyword>
<dbReference type="InterPro" id="IPR000847">
    <property type="entry name" value="LysR_HTH_N"/>
</dbReference>
<evidence type="ECO:0000313" key="8">
    <source>
        <dbReference type="Proteomes" id="UP000295293"/>
    </source>
</evidence>
<dbReference type="PANTHER" id="PTHR30419:SF8">
    <property type="entry name" value="NITROGEN ASSIMILATION TRANSCRIPTIONAL ACTIVATOR-RELATED"/>
    <property type="match status" value="1"/>
</dbReference>
<evidence type="ECO:0000259" key="6">
    <source>
        <dbReference type="PROSITE" id="PS50931"/>
    </source>
</evidence>
<dbReference type="PROSITE" id="PS50931">
    <property type="entry name" value="HTH_LYSR"/>
    <property type="match status" value="1"/>
</dbReference>
<evidence type="ECO:0000256" key="5">
    <source>
        <dbReference type="SAM" id="MobiDB-lite"/>
    </source>
</evidence>
<dbReference type="Gene3D" id="1.10.10.10">
    <property type="entry name" value="Winged helix-like DNA-binding domain superfamily/Winged helix DNA-binding domain"/>
    <property type="match status" value="1"/>
</dbReference>
<name>A0A4R6YSV6_9GAMM</name>
<dbReference type="Proteomes" id="UP000295293">
    <property type="component" value="Unassembled WGS sequence"/>
</dbReference>
<dbReference type="InterPro" id="IPR050950">
    <property type="entry name" value="HTH-type_LysR_regulators"/>
</dbReference>
<keyword evidence="2" id="KW-0805">Transcription regulation</keyword>
<dbReference type="SUPFAM" id="SSF46785">
    <property type="entry name" value="Winged helix' DNA-binding domain"/>
    <property type="match status" value="1"/>
</dbReference>
<dbReference type="PANTHER" id="PTHR30419">
    <property type="entry name" value="HTH-TYPE TRANSCRIPTIONAL REGULATOR YBHD"/>
    <property type="match status" value="1"/>
</dbReference>
<organism evidence="7 8">
    <name type="scientific">Tahibacter aquaticus</name>
    <dbReference type="NCBI Taxonomy" id="520092"/>
    <lineage>
        <taxon>Bacteria</taxon>
        <taxon>Pseudomonadati</taxon>
        <taxon>Pseudomonadota</taxon>
        <taxon>Gammaproteobacteria</taxon>
        <taxon>Lysobacterales</taxon>
        <taxon>Rhodanobacteraceae</taxon>
        <taxon>Tahibacter</taxon>
    </lineage>
</organism>
<dbReference type="GO" id="GO:0003677">
    <property type="term" value="F:DNA binding"/>
    <property type="evidence" value="ECO:0007669"/>
    <property type="project" value="UniProtKB-KW"/>
</dbReference>
<proteinExistence type="inferred from homology"/>
<dbReference type="GO" id="GO:0003700">
    <property type="term" value="F:DNA-binding transcription factor activity"/>
    <property type="evidence" value="ECO:0007669"/>
    <property type="project" value="InterPro"/>
</dbReference>
<comment type="similarity">
    <text evidence="1">Belongs to the LysR transcriptional regulatory family.</text>
</comment>
<reference evidence="7 8" key="1">
    <citation type="submission" date="2019-03" db="EMBL/GenBank/DDBJ databases">
        <title>Genomic Encyclopedia of Type Strains, Phase IV (KMG-IV): sequencing the most valuable type-strain genomes for metagenomic binning, comparative biology and taxonomic classification.</title>
        <authorList>
            <person name="Goeker M."/>
        </authorList>
    </citation>
    <scope>NUCLEOTIDE SEQUENCE [LARGE SCALE GENOMIC DNA]</scope>
    <source>
        <strain evidence="7 8">DSM 21667</strain>
    </source>
</reference>